<dbReference type="EMBL" id="LNIX01000021">
    <property type="protein sequence ID" value="OXA43840.1"/>
    <property type="molecule type" value="Genomic_DNA"/>
</dbReference>
<feature type="signal peptide" evidence="1">
    <location>
        <begin position="1"/>
        <end position="18"/>
    </location>
</feature>
<gene>
    <name evidence="2" type="ORF">Fcan01_21436</name>
</gene>
<evidence type="ECO:0000313" key="2">
    <source>
        <dbReference type="EMBL" id="OXA43840.1"/>
    </source>
</evidence>
<proteinExistence type="predicted"/>
<comment type="caution">
    <text evidence="2">The sequence shown here is derived from an EMBL/GenBank/DDBJ whole genome shotgun (WGS) entry which is preliminary data.</text>
</comment>
<keyword evidence="3" id="KW-1185">Reference proteome</keyword>
<keyword evidence="1" id="KW-0732">Signal</keyword>
<feature type="chain" id="PRO_5012578736" evidence="1">
    <location>
        <begin position="19"/>
        <end position="480"/>
    </location>
</feature>
<sequence length="480" mass="54182">APSMLGLLLDELLGMVEAHLHEKYVVMVSITCIFTIVKLLEAHENARVALSKVLDAKMVSGASQSTQSGRILHIVLEISEKYWTDTSLIYQVVPLVFFLKGPLNRLGLLKGTNFRRLVGAVLRQIVFALTPSDLKTGLFRLMKMVFVEITTETEEEEAVSLRELNPVKEICTCIRRLLLAGNLELVDDCWRLLAGLTDQSEHHCVAFTASGGLDLFLDTVSSPRLVDQSSTSEIPMSILIPIYKFSYTCKTYASGHYSRPVSLAVTLCNLVSHETCSAHCFNNTLIFHFVLKTVGLTDRTAAWTPEDVLDQFPGENNFTMEYIATMYLVTFLEADGRFSWDEIDWGEVCPQVRSKHGLSCYLTALMTTRWGRFLEFDDGIEHEYEINCDRPQSTSKYLKVKSYFLRRSLDHFLRLCDNRKNLACRIFGLWSLVHLTSTRPEEYSPMLSLALRDANQIRTELRGLQVDSSPTLDSSSGDAS</sequence>
<feature type="non-terminal residue" evidence="2">
    <location>
        <position position="1"/>
    </location>
</feature>
<evidence type="ECO:0000313" key="3">
    <source>
        <dbReference type="Proteomes" id="UP000198287"/>
    </source>
</evidence>
<dbReference type="Proteomes" id="UP000198287">
    <property type="component" value="Unassembled WGS sequence"/>
</dbReference>
<dbReference type="AlphaFoldDB" id="A0A226DFD3"/>
<evidence type="ECO:0000256" key="1">
    <source>
        <dbReference type="SAM" id="SignalP"/>
    </source>
</evidence>
<accession>A0A226DFD3</accession>
<reference evidence="2 3" key="1">
    <citation type="submission" date="2015-12" db="EMBL/GenBank/DDBJ databases">
        <title>The genome of Folsomia candida.</title>
        <authorList>
            <person name="Faddeeva A."/>
            <person name="Derks M.F."/>
            <person name="Anvar Y."/>
            <person name="Smit S."/>
            <person name="Van Straalen N."/>
            <person name="Roelofs D."/>
        </authorList>
    </citation>
    <scope>NUCLEOTIDE SEQUENCE [LARGE SCALE GENOMIC DNA]</scope>
    <source>
        <strain evidence="2 3">VU population</strain>
        <tissue evidence="2">Whole body</tissue>
    </source>
</reference>
<name>A0A226DFD3_FOLCA</name>
<organism evidence="2 3">
    <name type="scientific">Folsomia candida</name>
    <name type="common">Springtail</name>
    <dbReference type="NCBI Taxonomy" id="158441"/>
    <lineage>
        <taxon>Eukaryota</taxon>
        <taxon>Metazoa</taxon>
        <taxon>Ecdysozoa</taxon>
        <taxon>Arthropoda</taxon>
        <taxon>Hexapoda</taxon>
        <taxon>Collembola</taxon>
        <taxon>Entomobryomorpha</taxon>
        <taxon>Isotomoidea</taxon>
        <taxon>Isotomidae</taxon>
        <taxon>Proisotominae</taxon>
        <taxon>Folsomia</taxon>
    </lineage>
</organism>
<protein>
    <submittedName>
        <fullName evidence="2">Uncharacterized protein</fullName>
    </submittedName>
</protein>